<sequence length="687" mass="74622">MALLRRNTTLLPDQEVNSTIGSTGQATSELRSSSLWNRHPGCASHVLMSAQLMPKLSKKNTSPSQDDGYGGADYRPRWLPHLEMHILSSSTTPGLQAPSPWGASPQEKTTEISMDYGVIGDQIKLLPGSTAQQGVSWCARWEMKSYPPPKAYTLPSQIESRIALDCRRIELGLNYNYMSAKSTSSLEPGAVQSINWETWPEKNESCYIDGPRQVPCGQGRIPLYSAVVQSPLDIQKTVRFASKYNLRLVIKNTGHDFLGRSTGPQSLQILTHNMKSINFTDNFVPEGKPDGRGIGQAVTIGAGVQLNELYEAAGKRGLTQVIGLSTTVGAAGGYIQGGGHSPLGPWKGMSTDHVLEYKVVTAGAKFVTANEYQNSDLFWALRGGGGGTFGVVTSVTLQTFKDPPTIVSQVNITMDGKANESYWASVEKFQAYLPTLSDGGCSGYYYMLPNVTLGPQSAAVIIAAFYYANKTDKAHVDNLYRPLFASLSSIPGINVASVSVPVSSSTEAFRSAFDQKPPRDGGGVNILGSRLFSRKLLETPGGAANLTTALSKLDFKNLQPAIGHLVAGGQVAKNTHIQSALNPSWRKALVHLVISRDWSIDSTFAEQEKISTKLTAEEIPLLAAVEPDMGAYTNEADVNEPRFQQTFWGTNYNTLLRVKNRWDPRGLFFVRSGVGSEAWDKQGLCRV</sequence>
<dbReference type="GO" id="GO:0016491">
    <property type="term" value="F:oxidoreductase activity"/>
    <property type="evidence" value="ECO:0007669"/>
    <property type="project" value="UniProtKB-KW"/>
</dbReference>
<dbReference type="AlphaFoldDB" id="A0A178F2R5"/>
<dbReference type="InterPro" id="IPR016169">
    <property type="entry name" value="FAD-bd_PCMH_sub2"/>
</dbReference>
<accession>A0A178F2R5</accession>
<dbReference type="PROSITE" id="PS51387">
    <property type="entry name" value="FAD_PCMH"/>
    <property type="match status" value="1"/>
</dbReference>
<dbReference type="GO" id="GO:0071949">
    <property type="term" value="F:FAD binding"/>
    <property type="evidence" value="ECO:0007669"/>
    <property type="project" value="InterPro"/>
</dbReference>
<gene>
    <name evidence="5" type="ORF">A7C99_1957</name>
</gene>
<protein>
    <submittedName>
        <fullName evidence="5">FAD binding domain-containing protein</fullName>
    </submittedName>
</protein>
<dbReference type="Proteomes" id="UP000243015">
    <property type="component" value="Unassembled WGS sequence"/>
</dbReference>
<dbReference type="InterPro" id="IPR016166">
    <property type="entry name" value="FAD-bd_PCMH"/>
</dbReference>
<dbReference type="SUPFAM" id="SSF56176">
    <property type="entry name" value="FAD-binding/transporter-associated domain-like"/>
    <property type="match status" value="1"/>
</dbReference>
<evidence type="ECO:0000256" key="2">
    <source>
        <dbReference type="ARBA" id="ARBA00023002"/>
    </source>
</evidence>
<reference evidence="5 6" key="1">
    <citation type="submission" date="2016-05" db="EMBL/GenBank/DDBJ databases">
        <title>Genome sequencing of Trichophyton rubrum CMCC(F)T1i isolated from hair.</title>
        <authorList>
            <person name="Zhan P."/>
            <person name="Tao Y."/>
            <person name="Liu W."/>
        </authorList>
    </citation>
    <scope>NUCLEOTIDE SEQUENCE [LARGE SCALE GENOMIC DNA]</scope>
    <source>
        <strain evidence="6">CMCC(F)T1i</strain>
    </source>
</reference>
<comment type="similarity">
    <text evidence="1">Belongs to the oxygen-dependent FAD-linked oxidoreductase family.</text>
</comment>
<dbReference type="EMBL" id="LHPM01000012">
    <property type="protein sequence ID" value="OAL66569.1"/>
    <property type="molecule type" value="Genomic_DNA"/>
</dbReference>
<proteinExistence type="inferred from homology"/>
<dbReference type="PANTHER" id="PTHR13878:SF155">
    <property type="entry name" value="ALCOHOL OXIDASE, PUTATIVE (AFU_ORTHOLOGUE AFUA_4G00430)-RELATED"/>
    <property type="match status" value="1"/>
</dbReference>
<name>A0A178F2R5_TRIRU</name>
<dbReference type="PANTHER" id="PTHR13878">
    <property type="entry name" value="GULONOLACTONE OXIDASE"/>
    <property type="match status" value="1"/>
</dbReference>
<evidence type="ECO:0000313" key="6">
    <source>
        <dbReference type="Proteomes" id="UP000243015"/>
    </source>
</evidence>
<dbReference type="Pfam" id="PF01565">
    <property type="entry name" value="FAD_binding_4"/>
    <property type="match status" value="1"/>
</dbReference>
<evidence type="ECO:0000256" key="3">
    <source>
        <dbReference type="SAM" id="MobiDB-lite"/>
    </source>
</evidence>
<feature type="domain" description="FAD-binding PCMH-type" evidence="4">
    <location>
        <begin position="217"/>
        <end position="402"/>
    </location>
</feature>
<dbReference type="InterPro" id="IPR050432">
    <property type="entry name" value="FAD-linked_Oxidoreductases_BP"/>
</dbReference>
<dbReference type="InterPro" id="IPR006094">
    <property type="entry name" value="Oxid_FAD_bind_N"/>
</dbReference>
<keyword evidence="2" id="KW-0560">Oxidoreductase</keyword>
<dbReference type="InterPro" id="IPR012951">
    <property type="entry name" value="BBE"/>
</dbReference>
<evidence type="ECO:0000313" key="5">
    <source>
        <dbReference type="EMBL" id="OAL66569.1"/>
    </source>
</evidence>
<dbReference type="Gene3D" id="3.30.465.10">
    <property type="match status" value="2"/>
</dbReference>
<dbReference type="Pfam" id="PF08031">
    <property type="entry name" value="BBE"/>
    <property type="match status" value="1"/>
</dbReference>
<dbReference type="VEuPathDB" id="FungiDB:TERG_04146"/>
<organism evidence="5 6">
    <name type="scientific">Trichophyton rubrum</name>
    <name type="common">Athlete's foot fungus</name>
    <name type="synonym">Epidermophyton rubrum</name>
    <dbReference type="NCBI Taxonomy" id="5551"/>
    <lineage>
        <taxon>Eukaryota</taxon>
        <taxon>Fungi</taxon>
        <taxon>Dikarya</taxon>
        <taxon>Ascomycota</taxon>
        <taxon>Pezizomycotina</taxon>
        <taxon>Eurotiomycetes</taxon>
        <taxon>Eurotiomycetidae</taxon>
        <taxon>Onygenales</taxon>
        <taxon>Arthrodermataceae</taxon>
        <taxon>Trichophyton</taxon>
    </lineage>
</organism>
<evidence type="ECO:0000256" key="1">
    <source>
        <dbReference type="ARBA" id="ARBA00005466"/>
    </source>
</evidence>
<dbReference type="InterPro" id="IPR036318">
    <property type="entry name" value="FAD-bd_PCMH-like_sf"/>
</dbReference>
<evidence type="ECO:0000259" key="4">
    <source>
        <dbReference type="PROSITE" id="PS51387"/>
    </source>
</evidence>
<comment type="caution">
    <text evidence="5">The sequence shown here is derived from an EMBL/GenBank/DDBJ whole genome shotgun (WGS) entry which is preliminary data.</text>
</comment>
<feature type="region of interest" description="Disordered" evidence="3">
    <location>
        <begin position="1"/>
        <end position="26"/>
    </location>
</feature>